<dbReference type="Pfam" id="PF13087">
    <property type="entry name" value="AAA_12"/>
    <property type="match status" value="1"/>
</dbReference>
<organism evidence="2 3">
    <name type="scientific">Aspergillus viridinutans</name>
    <dbReference type="NCBI Taxonomy" id="75553"/>
    <lineage>
        <taxon>Eukaryota</taxon>
        <taxon>Fungi</taxon>
        <taxon>Dikarya</taxon>
        <taxon>Ascomycota</taxon>
        <taxon>Pezizomycotina</taxon>
        <taxon>Eurotiomycetes</taxon>
        <taxon>Eurotiomycetidae</taxon>
        <taxon>Eurotiales</taxon>
        <taxon>Aspergillaceae</taxon>
        <taxon>Aspergillus</taxon>
        <taxon>Aspergillus subgen. Fumigati</taxon>
    </lineage>
</organism>
<proteinExistence type="predicted"/>
<reference evidence="2 3" key="1">
    <citation type="submission" date="2021-02" db="EMBL/GenBank/DDBJ databases">
        <title>Pan-genome distribution and transcriptional activeness of fungal secondary metabolism genes in Aspergillus section Fumigati.</title>
        <authorList>
            <person name="Takahashi H."/>
            <person name="Umemura M."/>
            <person name="Ninomiya A."/>
            <person name="Kusuya Y."/>
            <person name="Urayama S."/>
            <person name="Shimizu M."/>
            <person name="Watanabe A."/>
            <person name="Kamei K."/>
            <person name="Yaguchi T."/>
            <person name="Hagiwara D."/>
        </authorList>
    </citation>
    <scope>NUCLEOTIDE SEQUENCE [LARGE SCALE GENOMIC DNA]</scope>
    <source>
        <strain evidence="2 3">IFM 47045</strain>
    </source>
</reference>
<dbReference type="AlphaFoldDB" id="A0A9P3F2R7"/>
<comment type="caution">
    <text evidence="2">The sequence shown here is derived from an EMBL/GenBank/DDBJ whole genome shotgun (WGS) entry which is preliminary data.</text>
</comment>
<gene>
    <name evidence="2" type="ORF">Aspvir_001437</name>
</gene>
<dbReference type="OrthoDB" id="4526781at2759"/>
<protein>
    <recommendedName>
        <fullName evidence="1">DNA2/NAM7 helicase-like C-terminal domain-containing protein</fullName>
    </recommendedName>
</protein>
<evidence type="ECO:0000313" key="2">
    <source>
        <dbReference type="EMBL" id="GIJ99307.1"/>
    </source>
</evidence>
<dbReference type="Gene3D" id="3.40.50.300">
    <property type="entry name" value="P-loop containing nucleotide triphosphate hydrolases"/>
    <property type="match status" value="1"/>
</dbReference>
<accession>A0A9P3F2R7</accession>
<sequence>MLNTNYRNHSAILDLWNQNVYGGALQVGRSNDAPDRVGNAWDAFTSSRHYFRGLGVAGLRRGSSAPCLVSLYQFERPQGDKIEPKDVMIISPYRDQRALVDEVLGEHNIGFNENVTVDAAQ</sequence>
<dbReference type="SUPFAM" id="SSF52540">
    <property type="entry name" value="P-loop containing nucleoside triphosphate hydrolases"/>
    <property type="match status" value="1"/>
</dbReference>
<dbReference type="EMBL" id="BOPL01000001">
    <property type="protein sequence ID" value="GIJ99307.1"/>
    <property type="molecule type" value="Genomic_DNA"/>
</dbReference>
<dbReference type="Proteomes" id="UP000710440">
    <property type="component" value="Unassembled WGS sequence"/>
</dbReference>
<dbReference type="InterPro" id="IPR041679">
    <property type="entry name" value="DNA2/NAM7-like_C"/>
</dbReference>
<evidence type="ECO:0000313" key="3">
    <source>
        <dbReference type="Proteomes" id="UP000710440"/>
    </source>
</evidence>
<dbReference type="InterPro" id="IPR027417">
    <property type="entry name" value="P-loop_NTPase"/>
</dbReference>
<evidence type="ECO:0000259" key="1">
    <source>
        <dbReference type="Pfam" id="PF13087"/>
    </source>
</evidence>
<dbReference type="GeneID" id="66929419"/>
<feature type="domain" description="DNA2/NAM7 helicase-like C-terminal" evidence="1">
    <location>
        <begin position="1"/>
        <end position="120"/>
    </location>
</feature>
<name>A0A9P3F2R7_ASPVI</name>
<keyword evidence="3" id="KW-1185">Reference proteome</keyword>
<dbReference type="RefSeq" id="XP_043122494.1">
    <property type="nucleotide sequence ID" value="XM_043266559.1"/>
</dbReference>